<evidence type="ECO:0000313" key="17">
    <source>
        <dbReference type="Proteomes" id="UP000271974"/>
    </source>
</evidence>
<dbReference type="Gene3D" id="3.40.50.300">
    <property type="entry name" value="P-loop containing nucleotide triphosphate hydrolases"/>
    <property type="match status" value="2"/>
</dbReference>
<evidence type="ECO:0000256" key="10">
    <source>
        <dbReference type="ARBA" id="ARBA00023204"/>
    </source>
</evidence>
<dbReference type="Gene3D" id="1.20.5.340">
    <property type="match status" value="1"/>
</dbReference>
<evidence type="ECO:0000256" key="5">
    <source>
        <dbReference type="ARBA" id="ARBA00022741"/>
    </source>
</evidence>
<organism evidence="16 17">
    <name type="scientific">Elysia chlorotica</name>
    <name type="common">Eastern emerald elysia</name>
    <name type="synonym">Sea slug</name>
    <dbReference type="NCBI Taxonomy" id="188477"/>
    <lineage>
        <taxon>Eukaryota</taxon>
        <taxon>Metazoa</taxon>
        <taxon>Spiralia</taxon>
        <taxon>Lophotrochozoa</taxon>
        <taxon>Mollusca</taxon>
        <taxon>Gastropoda</taxon>
        <taxon>Heterobranchia</taxon>
        <taxon>Euthyneura</taxon>
        <taxon>Panpulmonata</taxon>
        <taxon>Sacoglossa</taxon>
        <taxon>Placobranchoidea</taxon>
        <taxon>Plakobranchidae</taxon>
        <taxon>Elysia</taxon>
    </lineage>
</organism>
<keyword evidence="4" id="KW-0158">Chromosome</keyword>
<proteinExistence type="inferred from homology"/>
<evidence type="ECO:0000259" key="15">
    <source>
        <dbReference type="Pfam" id="PF06470"/>
    </source>
</evidence>
<dbReference type="GO" id="GO:0003697">
    <property type="term" value="F:single-stranded DNA binding"/>
    <property type="evidence" value="ECO:0007669"/>
    <property type="project" value="TreeGrafter"/>
</dbReference>
<feature type="region of interest" description="Disordered" evidence="13">
    <location>
        <begin position="1"/>
        <end position="42"/>
    </location>
</feature>
<evidence type="ECO:0000256" key="9">
    <source>
        <dbReference type="ARBA" id="ARBA00023172"/>
    </source>
</evidence>
<keyword evidence="7" id="KW-0067">ATP-binding</keyword>
<keyword evidence="5" id="KW-0547">Nucleotide-binding</keyword>
<feature type="domain" description="SMC hinge" evidence="15">
    <location>
        <begin position="518"/>
        <end position="635"/>
    </location>
</feature>
<feature type="domain" description="RecF/RecN/SMC N-terminal" evidence="14">
    <location>
        <begin position="64"/>
        <end position="1079"/>
    </location>
</feature>
<evidence type="ECO:0000256" key="6">
    <source>
        <dbReference type="ARBA" id="ARBA00022763"/>
    </source>
</evidence>
<dbReference type="GO" id="GO:0051276">
    <property type="term" value="P:chromosome organization"/>
    <property type="evidence" value="ECO:0007669"/>
    <property type="project" value="InterPro"/>
</dbReference>
<dbReference type="STRING" id="188477.A0A433U8M4"/>
<feature type="coiled-coil region" evidence="12">
    <location>
        <begin position="382"/>
        <end position="445"/>
    </location>
</feature>
<evidence type="ECO:0000256" key="3">
    <source>
        <dbReference type="ARBA" id="ARBA00006793"/>
    </source>
</evidence>
<evidence type="ECO:0000256" key="7">
    <source>
        <dbReference type="ARBA" id="ARBA00022840"/>
    </source>
</evidence>
<dbReference type="Pfam" id="PF02463">
    <property type="entry name" value="SMC_N"/>
    <property type="match status" value="1"/>
</dbReference>
<dbReference type="Pfam" id="PF06470">
    <property type="entry name" value="SMC_hinge"/>
    <property type="match status" value="1"/>
</dbReference>
<comment type="similarity">
    <text evidence="3">Belongs to the SMC family. SMC6 subfamily.</text>
</comment>
<comment type="subcellular location">
    <subcellularLocation>
        <location evidence="2">Chromosome</location>
    </subcellularLocation>
    <subcellularLocation>
        <location evidence="1">Nucleus</location>
    </subcellularLocation>
</comment>
<evidence type="ECO:0000256" key="2">
    <source>
        <dbReference type="ARBA" id="ARBA00004286"/>
    </source>
</evidence>
<dbReference type="GO" id="GO:0000724">
    <property type="term" value="P:double-strand break repair via homologous recombination"/>
    <property type="evidence" value="ECO:0007669"/>
    <property type="project" value="TreeGrafter"/>
</dbReference>
<evidence type="ECO:0000256" key="1">
    <source>
        <dbReference type="ARBA" id="ARBA00004123"/>
    </source>
</evidence>
<keyword evidence="11" id="KW-0539">Nucleus</keyword>
<comment type="caution">
    <text evidence="16">The sequence shown here is derived from an EMBL/GenBank/DDBJ whole genome shotgun (WGS) entry which is preliminary data.</text>
</comment>
<dbReference type="GO" id="GO:0005524">
    <property type="term" value="F:ATP binding"/>
    <property type="evidence" value="ECO:0007669"/>
    <property type="project" value="UniProtKB-KW"/>
</dbReference>
<evidence type="ECO:0000256" key="11">
    <source>
        <dbReference type="ARBA" id="ARBA00023242"/>
    </source>
</evidence>
<dbReference type="EMBL" id="RQTK01000039">
    <property type="protein sequence ID" value="RUS90138.1"/>
    <property type="molecule type" value="Genomic_DNA"/>
</dbReference>
<feature type="coiled-coil region" evidence="12">
    <location>
        <begin position="675"/>
        <end position="863"/>
    </location>
</feature>
<gene>
    <name evidence="16" type="ORF">EGW08_002105</name>
</gene>
<sequence>MSKRDGSEPQCAPKQKRRKTAHASGDSDSSEDETDPVSTQSMVENSLVEATLLSQKEEPMPGVIRRIALHNFMCHNHLDVKLGSHVNFIVGRNGSGKSAVITALVVGLGGKAGITGRGRAIKNFIKTGKRDAWVEICLNNKGKDSYRHDLYGDKIIIKRKFSIDGGSSYSVHSESGQHISARRDELMHITDHFNIQVDNPVSILNQDTSRNFLNSKSAGDKFKFFMRATQLEQMSQDYGEVHRHMQCTWQDIDCKKQTLCKMNKEVKVWQSKFKNLAALSELKVKVTKLKNEMAWALVVQKERGMKPLEKTIKNEEAALPQYIKKKDQAKKEQEEWEIRLKDLEQRVMDCSKAVRDLQPLLEARHKDVTHAKQSLTPILNQLKAIDREMRSARAECKQCEERIEELRNIASRDYDADRQKREEQIARLEKNHDEALSKLRVTEHELSQYASNVARGRTEMAALETQLKAKSNKQREVRMSLQTLQAAKNDRLQRFGAWMPAVITQINACKKQFHKIPLGPLGAKFELKNSKWALAMESCLKGLVSSFVCHDHHDSKLLEDIFNRNCPRGRRPTIITSAFSSKVHDVSRNRVRSKDFPCVLDVIKCKDPVVINTLIDQRSIENVLLIEDANEARNVMMRNPPQNAKECFTIEGDQAFCRPTFRYYSSDKTTVRFLMADVQAQIELLQIEEGQIQDELDELMQQKTAKQAEITKNNQLEKGCQTQINRTKENVSRLKFEIRELQSVEDPAPIDVTTLEEEVNEYNKKIEELQTQRHSILKEKAEGEKKLSETKANLEQIETEIRDKSDDGIPLQEEIRQSQTELETARNSCRHYAGKLKEQEKKIQDAKRRLEAYKKDVETDRAKALQICEPIATQRLPDDLETEINQIQHRVIEEEKEQGNEQEITDTFKLKKDTYERIKREVRQLYNFLEKLEEVMQKRQIAYTKMRKTIANRTKYYFLMQMYHRAFTGKMNFDFDKETLDILVNPGKDLTGAGLKSKGRSEGSKDALEGCDLKSLSGGERSFSTVCFILSLWEAMESPFRCLDEFDVFMDMVNRSISMDMMIEAANAHSNMQFVFLTPQDMSSVRKIHKCKIFRMPDPERDDRQKTLSFTQQGTQ</sequence>
<keyword evidence="6" id="KW-0227">DNA damage</keyword>
<dbReference type="SUPFAM" id="SSF75553">
    <property type="entry name" value="Smc hinge domain"/>
    <property type="match status" value="1"/>
</dbReference>
<dbReference type="InterPro" id="IPR027417">
    <property type="entry name" value="P-loop_NTPase"/>
</dbReference>
<dbReference type="AlphaFoldDB" id="A0A433U8M4"/>
<feature type="coiled-coil region" evidence="12">
    <location>
        <begin position="312"/>
        <end position="353"/>
    </location>
</feature>
<dbReference type="InterPro" id="IPR003395">
    <property type="entry name" value="RecF/RecN/SMC_N"/>
</dbReference>
<dbReference type="InterPro" id="IPR010935">
    <property type="entry name" value="SMC_hinge"/>
</dbReference>
<accession>A0A433U8M4</accession>
<evidence type="ECO:0000256" key="12">
    <source>
        <dbReference type="SAM" id="Coils"/>
    </source>
</evidence>
<dbReference type="SUPFAM" id="SSF52540">
    <property type="entry name" value="P-loop containing nucleoside triphosphate hydrolases"/>
    <property type="match status" value="2"/>
</dbReference>
<evidence type="ECO:0000256" key="13">
    <source>
        <dbReference type="SAM" id="MobiDB-lite"/>
    </source>
</evidence>
<dbReference type="OrthoDB" id="10072614at2759"/>
<dbReference type="GO" id="GO:0030915">
    <property type="term" value="C:Smc5-Smc6 complex"/>
    <property type="evidence" value="ECO:0007669"/>
    <property type="project" value="TreeGrafter"/>
</dbReference>
<name>A0A433U8M4_ELYCH</name>
<dbReference type="GO" id="GO:0005634">
    <property type="term" value="C:nucleus"/>
    <property type="evidence" value="ECO:0007669"/>
    <property type="project" value="UniProtKB-SubCell"/>
</dbReference>
<protein>
    <submittedName>
        <fullName evidence="16">Uncharacterized protein</fullName>
    </submittedName>
</protein>
<evidence type="ECO:0000256" key="4">
    <source>
        <dbReference type="ARBA" id="ARBA00022454"/>
    </source>
</evidence>
<keyword evidence="8 12" id="KW-0175">Coiled coil</keyword>
<dbReference type="GO" id="GO:0035861">
    <property type="term" value="C:site of double-strand break"/>
    <property type="evidence" value="ECO:0007669"/>
    <property type="project" value="TreeGrafter"/>
</dbReference>
<dbReference type="PANTHER" id="PTHR19306">
    <property type="entry name" value="STRUCTURAL MAINTENANCE OF CHROMOSOMES 5,6 SMC5, SMC6"/>
    <property type="match status" value="1"/>
</dbReference>
<dbReference type="GO" id="GO:0003684">
    <property type="term" value="F:damaged DNA binding"/>
    <property type="evidence" value="ECO:0007669"/>
    <property type="project" value="TreeGrafter"/>
</dbReference>
<dbReference type="InterPro" id="IPR036277">
    <property type="entry name" value="SMC_hinge_sf"/>
</dbReference>
<evidence type="ECO:0000256" key="8">
    <source>
        <dbReference type="ARBA" id="ARBA00023054"/>
    </source>
</evidence>
<keyword evidence="17" id="KW-1185">Reference proteome</keyword>
<dbReference type="PANTHER" id="PTHR19306:SF6">
    <property type="entry name" value="STRUCTURAL MAINTENANCE OF CHROMOSOMES PROTEIN 6"/>
    <property type="match status" value="1"/>
</dbReference>
<reference evidence="16 17" key="1">
    <citation type="submission" date="2019-01" db="EMBL/GenBank/DDBJ databases">
        <title>A draft genome assembly of the solar-powered sea slug Elysia chlorotica.</title>
        <authorList>
            <person name="Cai H."/>
            <person name="Li Q."/>
            <person name="Fang X."/>
            <person name="Li J."/>
            <person name="Curtis N.E."/>
            <person name="Altenburger A."/>
            <person name="Shibata T."/>
            <person name="Feng M."/>
            <person name="Maeda T."/>
            <person name="Schwartz J.A."/>
            <person name="Shigenobu S."/>
            <person name="Lundholm N."/>
            <person name="Nishiyama T."/>
            <person name="Yang H."/>
            <person name="Hasebe M."/>
            <person name="Li S."/>
            <person name="Pierce S.K."/>
            <person name="Wang J."/>
        </authorList>
    </citation>
    <scope>NUCLEOTIDE SEQUENCE [LARGE SCALE GENOMIC DNA]</scope>
    <source>
        <strain evidence="16">EC2010</strain>
        <tissue evidence="16">Whole organism of an adult</tissue>
    </source>
</reference>
<evidence type="ECO:0000313" key="16">
    <source>
        <dbReference type="EMBL" id="RUS90138.1"/>
    </source>
</evidence>
<keyword evidence="10" id="KW-0234">DNA repair</keyword>
<keyword evidence="9" id="KW-0233">DNA recombination</keyword>
<dbReference type="Proteomes" id="UP000271974">
    <property type="component" value="Unassembled WGS sequence"/>
</dbReference>
<evidence type="ECO:0000259" key="14">
    <source>
        <dbReference type="Pfam" id="PF02463"/>
    </source>
</evidence>